<dbReference type="Proteomes" id="UP001240984">
    <property type="component" value="Unassembled WGS sequence"/>
</dbReference>
<gene>
    <name evidence="1" type="ORF">J2S43_001402</name>
</gene>
<reference evidence="1 2" key="1">
    <citation type="submission" date="2023-07" db="EMBL/GenBank/DDBJ databases">
        <title>Sequencing the genomes of 1000 actinobacteria strains.</title>
        <authorList>
            <person name="Klenk H.-P."/>
        </authorList>
    </citation>
    <scope>NUCLEOTIDE SEQUENCE [LARGE SCALE GENOMIC DNA]</scope>
    <source>
        <strain evidence="1 2">DSM 44710</strain>
    </source>
</reference>
<evidence type="ECO:0000313" key="2">
    <source>
        <dbReference type="Proteomes" id="UP001240984"/>
    </source>
</evidence>
<protein>
    <submittedName>
        <fullName evidence="1">Uncharacterized protein</fullName>
    </submittedName>
</protein>
<proteinExistence type="predicted"/>
<accession>A0ABT9MN84</accession>
<organism evidence="1 2">
    <name type="scientific">Catenuloplanes nepalensis</name>
    <dbReference type="NCBI Taxonomy" id="587533"/>
    <lineage>
        <taxon>Bacteria</taxon>
        <taxon>Bacillati</taxon>
        <taxon>Actinomycetota</taxon>
        <taxon>Actinomycetes</taxon>
        <taxon>Micromonosporales</taxon>
        <taxon>Micromonosporaceae</taxon>
        <taxon>Catenuloplanes</taxon>
    </lineage>
</organism>
<comment type="caution">
    <text evidence="1">The sequence shown here is derived from an EMBL/GenBank/DDBJ whole genome shotgun (WGS) entry which is preliminary data.</text>
</comment>
<dbReference type="RefSeq" id="WP_306827778.1">
    <property type="nucleotide sequence ID" value="NZ_JAUSRA010000001.1"/>
</dbReference>
<dbReference type="EMBL" id="JAUSRA010000001">
    <property type="protein sequence ID" value="MDP9792890.1"/>
    <property type="molecule type" value="Genomic_DNA"/>
</dbReference>
<evidence type="ECO:0000313" key="1">
    <source>
        <dbReference type="EMBL" id="MDP9792890.1"/>
    </source>
</evidence>
<sequence length="173" mass="17723">MSSIYDVTTWESLIQLMRAGNGADGPVGGHVSSGGWSVPGPHRDWNTEYAAVHRVCDALTNDGLENISFVLDRSSLHLIDTGPAVDGLGTNAGSLLLVEGAVAEPWRRLPSPTPGAAVSPSADPALLERQLVGGFAGRGQHRGIGGAARCAGNASVAADHQAFPNTSARSCGS</sequence>
<keyword evidence="2" id="KW-1185">Reference proteome</keyword>
<name>A0ABT9MN84_9ACTN</name>